<evidence type="ECO:0000256" key="1">
    <source>
        <dbReference type="ARBA" id="ARBA00000085"/>
    </source>
</evidence>
<protein>
    <recommendedName>
        <fullName evidence="3">histidine kinase</fullName>
        <ecNumber evidence="3">2.7.13.3</ecNumber>
    </recommendedName>
</protein>
<dbReference type="PROSITE" id="PS50109">
    <property type="entry name" value="HIS_KIN"/>
    <property type="match status" value="1"/>
</dbReference>
<evidence type="ECO:0000256" key="2">
    <source>
        <dbReference type="ARBA" id="ARBA00004651"/>
    </source>
</evidence>
<evidence type="ECO:0000256" key="7">
    <source>
        <dbReference type="ARBA" id="ARBA00022777"/>
    </source>
</evidence>
<dbReference type="SMART" id="SM00387">
    <property type="entry name" value="HATPase_c"/>
    <property type="match status" value="1"/>
</dbReference>
<dbReference type="Gene3D" id="3.30.565.10">
    <property type="entry name" value="Histidine kinase-like ATPase, C-terminal domain"/>
    <property type="match status" value="1"/>
</dbReference>
<dbReference type="InterPro" id="IPR003594">
    <property type="entry name" value="HATPase_dom"/>
</dbReference>
<dbReference type="InterPro" id="IPR003661">
    <property type="entry name" value="HisK_dim/P_dom"/>
</dbReference>
<evidence type="ECO:0000256" key="10">
    <source>
        <dbReference type="ARBA" id="ARBA00023136"/>
    </source>
</evidence>
<keyword evidence="9" id="KW-0902">Two-component regulatory system</keyword>
<name>A0ABR9ZTV4_9FIRM</name>
<feature type="transmembrane region" description="Helical" evidence="11">
    <location>
        <begin position="12"/>
        <end position="29"/>
    </location>
</feature>
<evidence type="ECO:0000256" key="5">
    <source>
        <dbReference type="ARBA" id="ARBA00022679"/>
    </source>
</evidence>
<dbReference type="GO" id="GO:0016301">
    <property type="term" value="F:kinase activity"/>
    <property type="evidence" value="ECO:0007669"/>
    <property type="project" value="UniProtKB-KW"/>
</dbReference>
<comment type="catalytic activity">
    <reaction evidence="1">
        <text>ATP + protein L-histidine = ADP + protein N-phospho-L-histidine.</text>
        <dbReference type="EC" id="2.7.13.3"/>
    </reaction>
</comment>
<dbReference type="SUPFAM" id="SSF55874">
    <property type="entry name" value="ATPase domain of HSP90 chaperone/DNA topoisomerase II/histidine kinase"/>
    <property type="match status" value="1"/>
</dbReference>
<evidence type="ECO:0000256" key="3">
    <source>
        <dbReference type="ARBA" id="ARBA00012438"/>
    </source>
</evidence>
<evidence type="ECO:0000256" key="4">
    <source>
        <dbReference type="ARBA" id="ARBA00022475"/>
    </source>
</evidence>
<dbReference type="EMBL" id="JADKNH010000004">
    <property type="protein sequence ID" value="MBF4693004.1"/>
    <property type="molecule type" value="Genomic_DNA"/>
</dbReference>
<dbReference type="RefSeq" id="WP_194701240.1">
    <property type="nucleotide sequence ID" value="NZ_JADKNH010000004.1"/>
</dbReference>
<sequence>MLKNYFKYRKNLLLLQLVIVITISSIFMLDPLVKITVSSIVYINGLVGFWTILFFLWDYQKFKSNLNWLDHFDFDPPATLDPVTSKAILRMQETARQKDDAITKHQLEQLNFRDFINSWVHGIKTPLSAAKMLLEELPYDTAHQNLNKEIDSMAYYINQTLFYARLESFSDDYHIKPHALNNVFNRAFKQFKSSFILKALQLELNIEPVDVLTDDKWLRFILDQLISNAIKYADPKSKLTIKTTCTDQFCVLKIQNQGVGIAPADIPRIFNRGFTGSNVRSQNQSTGMGLYLAKKSCDKLGHDLWITSEDDLTTASLRFKLPNDYHDISLFKA</sequence>
<dbReference type="InterPro" id="IPR005467">
    <property type="entry name" value="His_kinase_dom"/>
</dbReference>
<organism evidence="13 14">
    <name type="scientific">Fusibacter ferrireducens</name>
    <dbReference type="NCBI Taxonomy" id="2785058"/>
    <lineage>
        <taxon>Bacteria</taxon>
        <taxon>Bacillati</taxon>
        <taxon>Bacillota</taxon>
        <taxon>Clostridia</taxon>
        <taxon>Eubacteriales</taxon>
        <taxon>Eubacteriales Family XII. Incertae Sedis</taxon>
        <taxon>Fusibacter</taxon>
    </lineage>
</organism>
<evidence type="ECO:0000256" key="8">
    <source>
        <dbReference type="ARBA" id="ARBA00022989"/>
    </source>
</evidence>
<dbReference type="Proteomes" id="UP000614200">
    <property type="component" value="Unassembled WGS sequence"/>
</dbReference>
<dbReference type="SUPFAM" id="SSF47384">
    <property type="entry name" value="Homodimeric domain of signal transducing histidine kinase"/>
    <property type="match status" value="1"/>
</dbReference>
<keyword evidence="4" id="KW-1003">Cell membrane</keyword>
<evidence type="ECO:0000256" key="6">
    <source>
        <dbReference type="ARBA" id="ARBA00022692"/>
    </source>
</evidence>
<feature type="transmembrane region" description="Helical" evidence="11">
    <location>
        <begin position="35"/>
        <end position="57"/>
    </location>
</feature>
<dbReference type="EC" id="2.7.13.3" evidence="3"/>
<evidence type="ECO:0000313" key="14">
    <source>
        <dbReference type="Proteomes" id="UP000614200"/>
    </source>
</evidence>
<evidence type="ECO:0000256" key="11">
    <source>
        <dbReference type="SAM" id="Phobius"/>
    </source>
</evidence>
<dbReference type="InterPro" id="IPR036890">
    <property type="entry name" value="HATPase_C_sf"/>
</dbReference>
<keyword evidence="6 11" id="KW-0812">Transmembrane</keyword>
<keyword evidence="7 13" id="KW-0418">Kinase</keyword>
<dbReference type="PANTHER" id="PTHR45453">
    <property type="entry name" value="PHOSPHATE REGULON SENSOR PROTEIN PHOR"/>
    <property type="match status" value="1"/>
</dbReference>
<dbReference type="InterPro" id="IPR036097">
    <property type="entry name" value="HisK_dim/P_sf"/>
</dbReference>
<gene>
    <name evidence="13" type="ORF">ISU02_07725</name>
</gene>
<keyword evidence="5" id="KW-0808">Transferase</keyword>
<dbReference type="PANTHER" id="PTHR45453:SF2">
    <property type="entry name" value="HISTIDINE KINASE"/>
    <property type="match status" value="1"/>
</dbReference>
<proteinExistence type="predicted"/>
<feature type="domain" description="Histidine kinase" evidence="12">
    <location>
        <begin position="118"/>
        <end position="325"/>
    </location>
</feature>
<dbReference type="Pfam" id="PF02518">
    <property type="entry name" value="HATPase_c"/>
    <property type="match status" value="1"/>
</dbReference>
<evidence type="ECO:0000259" key="12">
    <source>
        <dbReference type="PROSITE" id="PS50109"/>
    </source>
</evidence>
<dbReference type="SMART" id="SM00388">
    <property type="entry name" value="HisKA"/>
    <property type="match status" value="1"/>
</dbReference>
<comment type="caution">
    <text evidence="13">The sequence shown here is derived from an EMBL/GenBank/DDBJ whole genome shotgun (WGS) entry which is preliminary data.</text>
</comment>
<evidence type="ECO:0000256" key="9">
    <source>
        <dbReference type="ARBA" id="ARBA00023012"/>
    </source>
</evidence>
<keyword evidence="10 11" id="KW-0472">Membrane</keyword>
<dbReference type="InterPro" id="IPR050351">
    <property type="entry name" value="BphY/WalK/GraS-like"/>
</dbReference>
<evidence type="ECO:0000313" key="13">
    <source>
        <dbReference type="EMBL" id="MBF4693004.1"/>
    </source>
</evidence>
<keyword evidence="8 11" id="KW-1133">Transmembrane helix</keyword>
<comment type="subcellular location">
    <subcellularLocation>
        <location evidence="2">Cell membrane</location>
        <topology evidence="2">Multi-pass membrane protein</topology>
    </subcellularLocation>
</comment>
<keyword evidence="14" id="KW-1185">Reference proteome</keyword>
<reference evidence="13 14" key="1">
    <citation type="submission" date="2020-11" db="EMBL/GenBank/DDBJ databases">
        <title>Fusibacter basophilias sp. nov.</title>
        <authorList>
            <person name="Qiu D."/>
        </authorList>
    </citation>
    <scope>NUCLEOTIDE SEQUENCE [LARGE SCALE GENOMIC DNA]</scope>
    <source>
        <strain evidence="13 14">Q10-2</strain>
    </source>
</reference>
<dbReference type="CDD" id="cd00082">
    <property type="entry name" value="HisKA"/>
    <property type="match status" value="1"/>
</dbReference>
<accession>A0ABR9ZTV4</accession>